<dbReference type="Pfam" id="PF00672">
    <property type="entry name" value="HAMP"/>
    <property type="match status" value="1"/>
</dbReference>
<comment type="caution">
    <text evidence="14">The sequence shown here is derived from an EMBL/GenBank/DDBJ whole genome shotgun (WGS) entry which is preliminary data.</text>
</comment>
<evidence type="ECO:0000256" key="7">
    <source>
        <dbReference type="ARBA" id="ARBA00022777"/>
    </source>
</evidence>
<dbReference type="EC" id="2.7.13.3" evidence="3"/>
<evidence type="ECO:0000256" key="3">
    <source>
        <dbReference type="ARBA" id="ARBA00012438"/>
    </source>
</evidence>
<evidence type="ECO:0000256" key="10">
    <source>
        <dbReference type="ARBA" id="ARBA00023136"/>
    </source>
</evidence>
<proteinExistence type="predicted"/>
<dbReference type="InterPro" id="IPR036890">
    <property type="entry name" value="HATPase_C_sf"/>
</dbReference>
<dbReference type="InterPro" id="IPR003594">
    <property type="entry name" value="HATPase_dom"/>
</dbReference>
<dbReference type="Gene3D" id="1.10.8.500">
    <property type="entry name" value="HAMP domain in histidine kinase"/>
    <property type="match status" value="1"/>
</dbReference>
<comment type="catalytic activity">
    <reaction evidence="1">
        <text>ATP + protein L-histidine = ADP + protein N-phospho-L-histidine.</text>
        <dbReference type="EC" id="2.7.13.3"/>
    </reaction>
</comment>
<dbReference type="SMART" id="SM00387">
    <property type="entry name" value="HATPase_c"/>
    <property type="match status" value="1"/>
</dbReference>
<keyword evidence="6 11" id="KW-0812">Transmembrane</keyword>
<feature type="domain" description="HAMP" evidence="13">
    <location>
        <begin position="183"/>
        <end position="238"/>
    </location>
</feature>
<dbReference type="InterPro" id="IPR003660">
    <property type="entry name" value="HAMP_dom"/>
</dbReference>
<evidence type="ECO:0000256" key="1">
    <source>
        <dbReference type="ARBA" id="ARBA00000085"/>
    </source>
</evidence>
<dbReference type="GO" id="GO:0000155">
    <property type="term" value="F:phosphorelay sensor kinase activity"/>
    <property type="evidence" value="ECO:0007669"/>
    <property type="project" value="InterPro"/>
</dbReference>
<dbReference type="PROSITE" id="PS50109">
    <property type="entry name" value="HIS_KIN"/>
    <property type="match status" value="1"/>
</dbReference>
<dbReference type="InterPro" id="IPR003661">
    <property type="entry name" value="HisK_dim/P_dom"/>
</dbReference>
<dbReference type="InterPro" id="IPR005467">
    <property type="entry name" value="His_kinase_dom"/>
</dbReference>
<gene>
    <name evidence="14" type="ORF">ZRA01_03890</name>
</gene>
<dbReference type="InterPro" id="IPR036097">
    <property type="entry name" value="HisK_dim/P_sf"/>
</dbReference>
<dbReference type="InterPro" id="IPR004358">
    <property type="entry name" value="Sig_transdc_His_kin-like_C"/>
</dbReference>
<feature type="domain" description="Histidine kinase" evidence="12">
    <location>
        <begin position="246"/>
        <end position="457"/>
    </location>
</feature>
<keyword evidence="7 14" id="KW-0418">Kinase</keyword>
<keyword evidence="10 11" id="KW-0472">Membrane</keyword>
<evidence type="ECO:0000256" key="9">
    <source>
        <dbReference type="ARBA" id="ARBA00023012"/>
    </source>
</evidence>
<dbReference type="Gene3D" id="1.10.287.130">
    <property type="match status" value="1"/>
</dbReference>
<dbReference type="PROSITE" id="PS50885">
    <property type="entry name" value="HAMP"/>
    <property type="match status" value="1"/>
</dbReference>
<keyword evidence="5" id="KW-0808">Transferase</keyword>
<protein>
    <recommendedName>
        <fullName evidence="3">histidine kinase</fullName>
        <ecNumber evidence="3">2.7.13.3</ecNumber>
    </recommendedName>
</protein>
<keyword evidence="4" id="KW-0597">Phosphoprotein</keyword>
<dbReference type="Pfam" id="PF00512">
    <property type="entry name" value="HisKA"/>
    <property type="match status" value="1"/>
</dbReference>
<dbReference type="RefSeq" id="WP_246093254.1">
    <property type="nucleotide sequence ID" value="NZ_BJNV01000006.1"/>
</dbReference>
<evidence type="ECO:0000256" key="11">
    <source>
        <dbReference type="SAM" id="Phobius"/>
    </source>
</evidence>
<dbReference type="Gene3D" id="3.30.565.10">
    <property type="entry name" value="Histidine kinase-like ATPase, C-terminal domain"/>
    <property type="match status" value="1"/>
</dbReference>
<dbReference type="EMBL" id="BJNV01000006">
    <property type="protein sequence ID" value="GEC94316.1"/>
    <property type="molecule type" value="Genomic_DNA"/>
</dbReference>
<accession>A0A4Y4CPU3</accession>
<dbReference type="SMART" id="SM00388">
    <property type="entry name" value="HisKA"/>
    <property type="match status" value="1"/>
</dbReference>
<dbReference type="Pfam" id="PF02518">
    <property type="entry name" value="HATPase_c"/>
    <property type="match status" value="1"/>
</dbReference>
<evidence type="ECO:0000256" key="5">
    <source>
        <dbReference type="ARBA" id="ARBA00022679"/>
    </source>
</evidence>
<evidence type="ECO:0000256" key="6">
    <source>
        <dbReference type="ARBA" id="ARBA00022692"/>
    </source>
</evidence>
<dbReference type="SMART" id="SM00304">
    <property type="entry name" value="HAMP"/>
    <property type="match status" value="1"/>
</dbReference>
<comment type="subcellular location">
    <subcellularLocation>
        <location evidence="2">Membrane</location>
        <topology evidence="2">Multi-pass membrane protein</topology>
    </subcellularLocation>
</comment>
<dbReference type="PANTHER" id="PTHR45436">
    <property type="entry name" value="SENSOR HISTIDINE KINASE YKOH"/>
    <property type="match status" value="1"/>
</dbReference>
<evidence type="ECO:0000259" key="13">
    <source>
        <dbReference type="PROSITE" id="PS50885"/>
    </source>
</evidence>
<keyword evidence="8 11" id="KW-1133">Transmembrane helix</keyword>
<evidence type="ECO:0000256" key="4">
    <source>
        <dbReference type="ARBA" id="ARBA00022553"/>
    </source>
</evidence>
<dbReference type="SUPFAM" id="SSF47384">
    <property type="entry name" value="Homodimeric domain of signal transducing histidine kinase"/>
    <property type="match status" value="1"/>
</dbReference>
<feature type="transmembrane region" description="Helical" evidence="11">
    <location>
        <begin position="163"/>
        <end position="185"/>
    </location>
</feature>
<dbReference type="PANTHER" id="PTHR45436:SF15">
    <property type="entry name" value="SENSOR HISTIDINE KINASE CUSS"/>
    <property type="match status" value="1"/>
</dbReference>
<dbReference type="CDD" id="cd06225">
    <property type="entry name" value="HAMP"/>
    <property type="match status" value="1"/>
</dbReference>
<dbReference type="InterPro" id="IPR050428">
    <property type="entry name" value="TCS_sensor_his_kinase"/>
</dbReference>
<dbReference type="SUPFAM" id="SSF55874">
    <property type="entry name" value="ATPase domain of HSP90 chaperone/DNA topoisomerase II/histidine kinase"/>
    <property type="match status" value="1"/>
</dbReference>
<organism evidence="14 15">
    <name type="scientific">Zoogloea ramigera</name>
    <dbReference type="NCBI Taxonomy" id="350"/>
    <lineage>
        <taxon>Bacteria</taxon>
        <taxon>Pseudomonadati</taxon>
        <taxon>Pseudomonadota</taxon>
        <taxon>Betaproteobacteria</taxon>
        <taxon>Rhodocyclales</taxon>
        <taxon>Zoogloeaceae</taxon>
        <taxon>Zoogloea</taxon>
    </lineage>
</organism>
<dbReference type="PRINTS" id="PR00344">
    <property type="entry name" value="BCTRLSENSOR"/>
</dbReference>
<dbReference type="CDD" id="cd00082">
    <property type="entry name" value="HisKA"/>
    <property type="match status" value="1"/>
</dbReference>
<evidence type="ECO:0000313" key="14">
    <source>
        <dbReference type="EMBL" id="GEC94316.1"/>
    </source>
</evidence>
<keyword evidence="9" id="KW-0902">Two-component regulatory system</keyword>
<sequence>MRLGRLFWKFFFAFWLALILAGAAVGSAVWWHQQGERSRIEAERDSALAGGPRAAMTVSAAAAVLGHGGVPALRAWLADWPRERMPLLLYVVDGAGHELLGREVSEAVVADARQRARSADPRRPARQVTTADGQAHLLFIPAEAVGRDVRGFGPRHPPEPPGLWAPVSVGLVASVFFSALLAWYLSKPIRNLRWAFGAVAEGRLETRVRPLMGSRRDEIADLGGDFDRMAQQLQSLIGAQRRLLHDVSHELRSPLARLQAAIGLMRQDPSRLEASIERIERETGRVDELVGQLLTLARLEAGSRDMHEEQVDLVDLAAAIADDAGFEAESLGRSLRFDGHGEAPAPVRVEQIQRAFDNVIRNALKFTPPGTGVDVRAAAGEGGFVLRVEDRGPGVAEADLEAIFEPFHRGGNGHTTGGFGLGLAIARRAVQAHGGRIQASNRAGGGLCVEIFLPLVPAALQKD</sequence>
<reference evidence="14 15" key="1">
    <citation type="submission" date="2019-06" db="EMBL/GenBank/DDBJ databases">
        <title>Whole genome shotgun sequence of Zoogloea ramigera NBRC 15342.</title>
        <authorList>
            <person name="Hosoyama A."/>
            <person name="Uohara A."/>
            <person name="Ohji S."/>
            <person name="Ichikawa N."/>
        </authorList>
    </citation>
    <scope>NUCLEOTIDE SEQUENCE [LARGE SCALE GENOMIC DNA]</scope>
    <source>
        <strain evidence="14 15">NBRC 15342</strain>
    </source>
</reference>
<keyword evidence="15" id="KW-1185">Reference proteome</keyword>
<evidence type="ECO:0000313" key="15">
    <source>
        <dbReference type="Proteomes" id="UP000318422"/>
    </source>
</evidence>
<dbReference type="AlphaFoldDB" id="A0A4Y4CPU3"/>
<evidence type="ECO:0000256" key="2">
    <source>
        <dbReference type="ARBA" id="ARBA00004141"/>
    </source>
</evidence>
<name>A0A4Y4CPU3_ZOORA</name>
<dbReference type="SUPFAM" id="SSF158472">
    <property type="entry name" value="HAMP domain-like"/>
    <property type="match status" value="1"/>
</dbReference>
<dbReference type="GO" id="GO:0005886">
    <property type="term" value="C:plasma membrane"/>
    <property type="evidence" value="ECO:0007669"/>
    <property type="project" value="TreeGrafter"/>
</dbReference>
<evidence type="ECO:0000256" key="8">
    <source>
        <dbReference type="ARBA" id="ARBA00022989"/>
    </source>
</evidence>
<dbReference type="Proteomes" id="UP000318422">
    <property type="component" value="Unassembled WGS sequence"/>
</dbReference>
<dbReference type="CDD" id="cd00075">
    <property type="entry name" value="HATPase"/>
    <property type="match status" value="1"/>
</dbReference>
<evidence type="ECO:0000259" key="12">
    <source>
        <dbReference type="PROSITE" id="PS50109"/>
    </source>
</evidence>